<dbReference type="GO" id="GO:0007165">
    <property type="term" value="P:signal transduction"/>
    <property type="evidence" value="ECO:0007669"/>
    <property type="project" value="UniProtKB-KW"/>
</dbReference>
<organism evidence="11 12">
    <name type="scientific">Tribolium castaneum</name>
    <name type="common">Red flour beetle</name>
    <dbReference type="NCBI Taxonomy" id="7070"/>
    <lineage>
        <taxon>Eukaryota</taxon>
        <taxon>Metazoa</taxon>
        <taxon>Ecdysozoa</taxon>
        <taxon>Arthropoda</taxon>
        <taxon>Hexapoda</taxon>
        <taxon>Insecta</taxon>
        <taxon>Pterygota</taxon>
        <taxon>Neoptera</taxon>
        <taxon>Endopterygota</taxon>
        <taxon>Coleoptera</taxon>
        <taxon>Polyphaga</taxon>
        <taxon>Cucujiformia</taxon>
        <taxon>Tenebrionidae</taxon>
        <taxon>Tenebrionidae incertae sedis</taxon>
        <taxon>Tribolium</taxon>
    </lineage>
</organism>
<comment type="subcellular location">
    <subcellularLocation>
        <location evidence="1 10">Cell membrane</location>
        <topology evidence="1 10">Multi-pass membrane protein</topology>
    </subcellularLocation>
</comment>
<keyword evidence="5 10" id="KW-0552">Olfaction</keyword>
<dbReference type="EMBL" id="KQ971312">
    <property type="protein sequence ID" value="EEZ99426.1"/>
    <property type="molecule type" value="Genomic_DNA"/>
</dbReference>
<reference evidence="11 12" key="2">
    <citation type="journal article" date="2010" name="Nucleic Acids Res.">
        <title>BeetleBase in 2010: revisions to provide comprehensive genomic information for Tribolium castaneum.</title>
        <authorList>
            <person name="Kim H.S."/>
            <person name="Murphy T."/>
            <person name="Xia J."/>
            <person name="Caragea D."/>
            <person name="Park Y."/>
            <person name="Beeman R.W."/>
            <person name="Lorenzen M.D."/>
            <person name="Butcher S."/>
            <person name="Manak J.R."/>
            <person name="Brown S.J."/>
        </authorList>
    </citation>
    <scope>GENOME REANNOTATION</scope>
    <source>
        <strain evidence="11 12">Georgia GA2</strain>
    </source>
</reference>
<protein>
    <recommendedName>
        <fullName evidence="10">Odorant receptor</fullName>
    </recommendedName>
</protein>
<dbReference type="Proteomes" id="UP000007266">
    <property type="component" value="Linkage group 2"/>
</dbReference>
<evidence type="ECO:0000256" key="7">
    <source>
        <dbReference type="ARBA" id="ARBA00023136"/>
    </source>
</evidence>
<sequence length="388" mass="45476">MTFHWITTPLEPILKDDPLFVLMALPNKLIGSKLQALVNYFFFVYMVILPVSCFLVIVATNQWQIFYSPYSGYASGVFIVWSCYVSFFIFGSKYRRVYRDVFPHLWSLDVAGEEHHNRLKKIGKQLRTFKLVLITLAFIGATSGLPWFGDDYDFYIPIKLIVDYCDQWKLFFSIFFYLSFYHIGVTVLSCFFSLMFLVLHLQNQFYLLKTRLQTFATDSGTSDVFLSMKVKDEEYNRSVTQEIVFCIRHHQSVLMYCDRLNDLLYLPIFYFTLSFIVTGVSVILFPKYDLQALIRSLFVIVLGMCMTLLFCSLGQLIENESENVLYSLIEAPWYLWNTTNRRLYYLFLLKAQDTVNLSSSGLITINFQLILTLYRGIYSALTFFLNFS</sequence>
<feature type="transmembrane region" description="Helical" evidence="10">
    <location>
        <begin position="128"/>
        <end position="148"/>
    </location>
</feature>
<keyword evidence="4 10" id="KW-0812">Transmembrane</keyword>
<keyword evidence="6 10" id="KW-1133">Transmembrane helix</keyword>
<evidence type="ECO:0000256" key="6">
    <source>
        <dbReference type="ARBA" id="ARBA00022989"/>
    </source>
</evidence>
<evidence type="ECO:0000256" key="8">
    <source>
        <dbReference type="ARBA" id="ARBA00023170"/>
    </source>
</evidence>
<name>D6W9Y7_TRICA</name>
<dbReference type="GO" id="GO:0050911">
    <property type="term" value="P:detection of chemical stimulus involved in sensory perception of smell"/>
    <property type="evidence" value="ECO:0000318"/>
    <property type="project" value="GO_Central"/>
</dbReference>
<evidence type="ECO:0000256" key="1">
    <source>
        <dbReference type="ARBA" id="ARBA00004651"/>
    </source>
</evidence>
<evidence type="ECO:0000256" key="9">
    <source>
        <dbReference type="ARBA" id="ARBA00023224"/>
    </source>
</evidence>
<feature type="transmembrane region" description="Helical" evidence="10">
    <location>
        <begin position="70"/>
        <end position="90"/>
    </location>
</feature>
<keyword evidence="7 10" id="KW-0472">Membrane</keyword>
<evidence type="ECO:0000313" key="11">
    <source>
        <dbReference type="EMBL" id="EEZ99426.1"/>
    </source>
</evidence>
<evidence type="ECO:0000256" key="5">
    <source>
        <dbReference type="ARBA" id="ARBA00022725"/>
    </source>
</evidence>
<feature type="transmembrane region" description="Helical" evidence="10">
    <location>
        <begin position="263"/>
        <end position="285"/>
    </location>
</feature>
<dbReference type="GO" id="GO:0005549">
    <property type="term" value="F:odorant binding"/>
    <property type="evidence" value="ECO:0007669"/>
    <property type="project" value="InterPro"/>
</dbReference>
<dbReference type="PANTHER" id="PTHR21137">
    <property type="entry name" value="ODORANT RECEPTOR"/>
    <property type="match status" value="1"/>
</dbReference>
<reference evidence="11 12" key="1">
    <citation type="journal article" date="2008" name="Nature">
        <title>The genome of the model beetle and pest Tribolium castaneum.</title>
        <authorList>
            <consortium name="Tribolium Genome Sequencing Consortium"/>
            <person name="Richards S."/>
            <person name="Gibbs R.A."/>
            <person name="Weinstock G.M."/>
            <person name="Brown S.J."/>
            <person name="Denell R."/>
            <person name="Beeman R.W."/>
            <person name="Gibbs R."/>
            <person name="Beeman R.W."/>
            <person name="Brown S.J."/>
            <person name="Bucher G."/>
            <person name="Friedrich M."/>
            <person name="Grimmelikhuijzen C.J."/>
            <person name="Klingler M."/>
            <person name="Lorenzen M."/>
            <person name="Richards S."/>
            <person name="Roth S."/>
            <person name="Schroder R."/>
            <person name="Tautz D."/>
            <person name="Zdobnov E.M."/>
            <person name="Muzny D."/>
            <person name="Gibbs R.A."/>
            <person name="Weinstock G.M."/>
            <person name="Attaway T."/>
            <person name="Bell S."/>
            <person name="Buhay C.J."/>
            <person name="Chandrabose M.N."/>
            <person name="Chavez D."/>
            <person name="Clerk-Blankenburg K.P."/>
            <person name="Cree A."/>
            <person name="Dao M."/>
            <person name="Davis C."/>
            <person name="Chacko J."/>
            <person name="Dinh H."/>
            <person name="Dugan-Rocha S."/>
            <person name="Fowler G."/>
            <person name="Garner T.T."/>
            <person name="Garnes J."/>
            <person name="Gnirke A."/>
            <person name="Hawes A."/>
            <person name="Hernandez J."/>
            <person name="Hines S."/>
            <person name="Holder M."/>
            <person name="Hume J."/>
            <person name="Jhangiani S.N."/>
            <person name="Joshi V."/>
            <person name="Khan Z.M."/>
            <person name="Jackson L."/>
            <person name="Kovar C."/>
            <person name="Kowis A."/>
            <person name="Lee S."/>
            <person name="Lewis L.R."/>
            <person name="Margolis J."/>
            <person name="Morgan M."/>
            <person name="Nazareth L.V."/>
            <person name="Nguyen N."/>
            <person name="Okwuonu G."/>
            <person name="Parker D."/>
            <person name="Richards S."/>
            <person name="Ruiz S.J."/>
            <person name="Santibanez J."/>
            <person name="Savard J."/>
            <person name="Scherer S.E."/>
            <person name="Schneider B."/>
            <person name="Sodergren E."/>
            <person name="Tautz D."/>
            <person name="Vattahil S."/>
            <person name="Villasana D."/>
            <person name="White C.S."/>
            <person name="Wright R."/>
            <person name="Park Y."/>
            <person name="Beeman R.W."/>
            <person name="Lord J."/>
            <person name="Oppert B."/>
            <person name="Lorenzen M."/>
            <person name="Brown S."/>
            <person name="Wang L."/>
            <person name="Savard J."/>
            <person name="Tautz D."/>
            <person name="Richards S."/>
            <person name="Weinstock G."/>
            <person name="Gibbs R.A."/>
            <person name="Liu Y."/>
            <person name="Worley K."/>
            <person name="Weinstock G."/>
            <person name="Elsik C.G."/>
            <person name="Reese J.T."/>
            <person name="Elhaik E."/>
            <person name="Landan G."/>
            <person name="Graur D."/>
            <person name="Arensburger P."/>
            <person name="Atkinson P."/>
            <person name="Beeman R.W."/>
            <person name="Beidler J."/>
            <person name="Brown S.J."/>
            <person name="Demuth J.P."/>
            <person name="Drury D.W."/>
            <person name="Du Y.Z."/>
            <person name="Fujiwara H."/>
            <person name="Lorenzen M."/>
            <person name="Maselli V."/>
            <person name="Osanai M."/>
            <person name="Park Y."/>
            <person name="Robertson H.M."/>
            <person name="Tu Z."/>
            <person name="Wang J.J."/>
            <person name="Wang S."/>
            <person name="Richards S."/>
            <person name="Song H."/>
            <person name="Zhang L."/>
            <person name="Sodergren E."/>
            <person name="Werner D."/>
            <person name="Stanke M."/>
            <person name="Morgenstern B."/>
            <person name="Solovyev V."/>
            <person name="Kosarev P."/>
            <person name="Brown G."/>
            <person name="Chen H.C."/>
            <person name="Ermolaeva O."/>
            <person name="Hlavina W."/>
            <person name="Kapustin Y."/>
            <person name="Kiryutin B."/>
            <person name="Kitts P."/>
            <person name="Maglott D."/>
            <person name="Pruitt K."/>
            <person name="Sapojnikov V."/>
            <person name="Souvorov A."/>
            <person name="Mackey A.J."/>
            <person name="Waterhouse R.M."/>
            <person name="Wyder S."/>
            <person name="Zdobnov E.M."/>
            <person name="Zdobnov E.M."/>
            <person name="Wyder S."/>
            <person name="Kriventseva E.V."/>
            <person name="Kadowaki T."/>
            <person name="Bork P."/>
            <person name="Aranda M."/>
            <person name="Bao R."/>
            <person name="Beermann A."/>
            <person name="Berns N."/>
            <person name="Bolognesi R."/>
            <person name="Bonneton F."/>
            <person name="Bopp D."/>
            <person name="Brown S.J."/>
            <person name="Bucher G."/>
            <person name="Butts T."/>
            <person name="Chaumot A."/>
            <person name="Denell R.E."/>
            <person name="Ferrier D.E."/>
            <person name="Friedrich M."/>
            <person name="Gordon C.M."/>
            <person name="Jindra M."/>
            <person name="Klingler M."/>
            <person name="Lan Q."/>
            <person name="Lattorff H.M."/>
            <person name="Laudet V."/>
            <person name="von Levetsow C."/>
            <person name="Liu Z."/>
            <person name="Lutz R."/>
            <person name="Lynch J.A."/>
            <person name="da Fonseca R.N."/>
            <person name="Posnien N."/>
            <person name="Reuter R."/>
            <person name="Roth S."/>
            <person name="Savard J."/>
            <person name="Schinko J.B."/>
            <person name="Schmitt C."/>
            <person name="Schoppmeier M."/>
            <person name="Schroder R."/>
            <person name="Shippy T.D."/>
            <person name="Simonnet F."/>
            <person name="Marques-Souza H."/>
            <person name="Tautz D."/>
            <person name="Tomoyasu Y."/>
            <person name="Trauner J."/>
            <person name="Van der Zee M."/>
            <person name="Vervoort M."/>
            <person name="Wittkopp N."/>
            <person name="Wimmer E.A."/>
            <person name="Yang X."/>
            <person name="Jones A.K."/>
            <person name="Sattelle D.B."/>
            <person name="Ebert P.R."/>
            <person name="Nelson D."/>
            <person name="Scott J.G."/>
            <person name="Beeman R.W."/>
            <person name="Muthukrishnan S."/>
            <person name="Kramer K.J."/>
            <person name="Arakane Y."/>
            <person name="Beeman R.W."/>
            <person name="Zhu Q."/>
            <person name="Hogenkamp D."/>
            <person name="Dixit R."/>
            <person name="Oppert B."/>
            <person name="Jiang H."/>
            <person name="Zou Z."/>
            <person name="Marshall J."/>
            <person name="Elpidina E."/>
            <person name="Vinokurov K."/>
            <person name="Oppert C."/>
            <person name="Zou Z."/>
            <person name="Evans J."/>
            <person name="Lu Z."/>
            <person name="Zhao P."/>
            <person name="Sumathipala N."/>
            <person name="Altincicek B."/>
            <person name="Vilcinskas A."/>
            <person name="Williams M."/>
            <person name="Hultmark D."/>
            <person name="Hetru C."/>
            <person name="Jiang H."/>
            <person name="Grimmelikhuijzen C.J."/>
            <person name="Hauser F."/>
            <person name="Cazzamali G."/>
            <person name="Williamson M."/>
            <person name="Park Y."/>
            <person name="Li B."/>
            <person name="Tanaka Y."/>
            <person name="Predel R."/>
            <person name="Neupert S."/>
            <person name="Schachtner J."/>
            <person name="Verleyen P."/>
            <person name="Raible F."/>
            <person name="Bork P."/>
            <person name="Friedrich M."/>
            <person name="Walden K.K."/>
            <person name="Robertson H.M."/>
            <person name="Angeli S."/>
            <person name="Foret S."/>
            <person name="Bucher G."/>
            <person name="Schuetz S."/>
            <person name="Maleszka R."/>
            <person name="Wimmer E.A."/>
            <person name="Beeman R.W."/>
            <person name="Lorenzen M."/>
            <person name="Tomoyasu Y."/>
            <person name="Miller S.C."/>
            <person name="Grossmann D."/>
            <person name="Bucher G."/>
        </authorList>
    </citation>
    <scope>NUCLEOTIDE SEQUENCE [LARGE SCALE GENOMIC DNA]</scope>
    <source>
        <strain evidence="11 12">Georgia GA2</strain>
    </source>
</reference>
<comment type="caution">
    <text evidence="10">Lacks conserved residue(s) required for the propagation of feature annotation.</text>
</comment>
<feature type="transmembrane region" description="Helical" evidence="10">
    <location>
        <begin position="168"/>
        <end position="201"/>
    </location>
</feature>
<keyword evidence="2" id="KW-1003">Cell membrane</keyword>
<keyword evidence="8 10" id="KW-0675">Receptor</keyword>
<evidence type="ECO:0000256" key="3">
    <source>
        <dbReference type="ARBA" id="ARBA00022606"/>
    </source>
</evidence>
<evidence type="ECO:0000256" key="4">
    <source>
        <dbReference type="ARBA" id="ARBA00022692"/>
    </source>
</evidence>
<feature type="transmembrane region" description="Helical" evidence="10">
    <location>
        <begin position="37"/>
        <end position="58"/>
    </location>
</feature>
<feature type="transmembrane region" description="Helical" evidence="10">
    <location>
        <begin position="297"/>
        <end position="317"/>
    </location>
</feature>
<gene>
    <name evidence="11" type="primary">AUGUSTUS-3.0.2_30433</name>
    <name evidence="11" type="ORF">TcasGA2_TC030433</name>
</gene>
<keyword evidence="9 10" id="KW-0807">Transducer</keyword>
<dbReference type="PANTHER" id="PTHR21137:SF35">
    <property type="entry name" value="ODORANT RECEPTOR 19A-RELATED"/>
    <property type="match status" value="1"/>
</dbReference>
<comment type="similarity">
    <text evidence="10">Belongs to the insect chemoreceptor superfamily. Heteromeric odorant receptor channel (TC 1.A.69) family.</text>
</comment>
<evidence type="ECO:0000313" key="12">
    <source>
        <dbReference type="Proteomes" id="UP000007266"/>
    </source>
</evidence>
<dbReference type="AlphaFoldDB" id="D6W9Y7"/>
<keyword evidence="3 10" id="KW-0716">Sensory transduction</keyword>
<dbReference type="Pfam" id="PF02949">
    <property type="entry name" value="7tm_6"/>
    <property type="match status" value="1"/>
</dbReference>
<dbReference type="GO" id="GO:0005886">
    <property type="term" value="C:plasma membrane"/>
    <property type="evidence" value="ECO:0000318"/>
    <property type="project" value="GO_Central"/>
</dbReference>
<dbReference type="InterPro" id="IPR004117">
    <property type="entry name" value="7tm6_olfct_rcpt"/>
</dbReference>
<evidence type="ECO:0000256" key="2">
    <source>
        <dbReference type="ARBA" id="ARBA00022475"/>
    </source>
</evidence>
<proteinExistence type="inferred from homology"/>
<accession>D6W9Y7</accession>
<keyword evidence="12" id="KW-1185">Reference proteome</keyword>
<dbReference type="PhylomeDB" id="D6W9Y7"/>
<evidence type="ECO:0000256" key="10">
    <source>
        <dbReference type="RuleBase" id="RU351113"/>
    </source>
</evidence>
<dbReference type="GO" id="GO:0004984">
    <property type="term" value="F:olfactory receptor activity"/>
    <property type="evidence" value="ECO:0000318"/>
    <property type="project" value="GO_Central"/>
</dbReference>
<dbReference type="HOGENOM" id="CLU_724294_0_0_1"/>